<comment type="caution">
    <text evidence="4">Lacks conserved residue(s) required for the propagation of feature annotation.</text>
</comment>
<dbReference type="InterPro" id="IPR020094">
    <property type="entry name" value="TruA/RsuA/RluB/E/F_N"/>
</dbReference>
<dbReference type="InterPro" id="IPR001406">
    <property type="entry name" value="PsdUridine_synth_TruA"/>
</dbReference>
<sequence>MRKIKCVLSYDGTNFSGYQIQPKKRTIQGELEKALYKIHKGRPIRVHASGRTDTGVHAQGQTIHFETDYQLSNYNWKKAMNTLLPDDIYIKDVIEAPDRFHSRYDVIEKEYHYYIWNTKETDVFKRNYAYLFPYPLDIKAMQEACRYFEGLHDFTTFSSAKATVRGSKNRNLYEVTCNKNGHEIEFIFRGSGFLYNMVRIIVGTLLDVGQGKLEPSAIQDLLESKDRRLVGETVPPQGLYLWQVKYEDKDSSE</sequence>
<feature type="domain" description="Pseudouridine synthase I TruA alpha/beta" evidence="8">
    <location>
        <begin position="9"/>
        <end position="105"/>
    </location>
</feature>
<gene>
    <name evidence="4" type="primary">truA</name>
    <name evidence="9" type="ORF">SAMN05216389_12366</name>
</gene>
<dbReference type="InterPro" id="IPR020103">
    <property type="entry name" value="PsdUridine_synth_cat_dom_sf"/>
</dbReference>
<reference evidence="9 10" key="1">
    <citation type="submission" date="2016-10" db="EMBL/GenBank/DDBJ databases">
        <authorList>
            <person name="de Groot N.N."/>
        </authorList>
    </citation>
    <scope>NUCLEOTIDE SEQUENCE [LARGE SCALE GENOMIC DNA]</scope>
    <source>
        <strain evidence="9 10">IBRC-M 10780</strain>
    </source>
</reference>
<evidence type="ECO:0000256" key="1">
    <source>
        <dbReference type="ARBA" id="ARBA00009375"/>
    </source>
</evidence>
<comment type="subunit">
    <text evidence="4">Homodimer.</text>
</comment>
<dbReference type="InterPro" id="IPR020097">
    <property type="entry name" value="PsdUridine_synth_TruA_a/b_dom"/>
</dbReference>
<evidence type="ECO:0000256" key="4">
    <source>
        <dbReference type="HAMAP-Rule" id="MF_00171"/>
    </source>
</evidence>
<feature type="active site" description="Nucleophile" evidence="4 5">
    <location>
        <position position="53"/>
    </location>
</feature>
<evidence type="ECO:0000259" key="8">
    <source>
        <dbReference type="Pfam" id="PF01416"/>
    </source>
</evidence>
<dbReference type="STRING" id="930131.SAMN05216389_12366"/>
<keyword evidence="3 4" id="KW-0413">Isomerase</keyword>
<name>A0A1I0GRD1_9BACI</name>
<organism evidence="9 10">
    <name type="scientific">Oceanobacillus limi</name>
    <dbReference type="NCBI Taxonomy" id="930131"/>
    <lineage>
        <taxon>Bacteria</taxon>
        <taxon>Bacillati</taxon>
        <taxon>Bacillota</taxon>
        <taxon>Bacilli</taxon>
        <taxon>Bacillales</taxon>
        <taxon>Bacillaceae</taxon>
        <taxon>Oceanobacillus</taxon>
    </lineage>
</organism>
<dbReference type="GO" id="GO:0160147">
    <property type="term" value="F:tRNA pseudouridine(38-40) synthase activity"/>
    <property type="evidence" value="ECO:0007669"/>
    <property type="project" value="UniProtKB-EC"/>
</dbReference>
<comment type="similarity">
    <text evidence="1 4 7">Belongs to the tRNA pseudouridine synthase TruA family.</text>
</comment>
<accession>A0A1I0GRD1</accession>
<evidence type="ECO:0000256" key="3">
    <source>
        <dbReference type="ARBA" id="ARBA00023235"/>
    </source>
</evidence>
<keyword evidence="2 4" id="KW-0819">tRNA processing</keyword>
<dbReference type="PANTHER" id="PTHR11142">
    <property type="entry name" value="PSEUDOURIDYLATE SYNTHASE"/>
    <property type="match status" value="1"/>
</dbReference>
<dbReference type="RefSeq" id="WP_090872410.1">
    <property type="nucleotide sequence ID" value="NZ_FOHE01000023.1"/>
</dbReference>
<dbReference type="Gene3D" id="3.30.70.580">
    <property type="entry name" value="Pseudouridine synthase I, catalytic domain, N-terminal subdomain"/>
    <property type="match status" value="1"/>
</dbReference>
<protein>
    <recommendedName>
        <fullName evidence="4">tRNA pseudouridine synthase A</fullName>
        <ecNumber evidence="4">5.4.99.12</ecNumber>
    </recommendedName>
    <alternativeName>
        <fullName evidence="4">tRNA pseudouridine(38-40) synthase</fullName>
    </alternativeName>
    <alternativeName>
        <fullName evidence="4">tRNA pseudouridylate synthase I</fullName>
    </alternativeName>
    <alternativeName>
        <fullName evidence="4">tRNA-uridine isomerase I</fullName>
    </alternativeName>
</protein>
<dbReference type="GO" id="GO:0003723">
    <property type="term" value="F:RNA binding"/>
    <property type="evidence" value="ECO:0007669"/>
    <property type="project" value="InterPro"/>
</dbReference>
<dbReference type="FunFam" id="3.30.70.580:FF:000001">
    <property type="entry name" value="tRNA pseudouridine synthase A"/>
    <property type="match status" value="1"/>
</dbReference>
<evidence type="ECO:0000313" key="9">
    <source>
        <dbReference type="EMBL" id="SET73648.1"/>
    </source>
</evidence>
<proteinExistence type="inferred from homology"/>
<dbReference type="InterPro" id="IPR020095">
    <property type="entry name" value="PsdUridine_synth_TruA_C"/>
</dbReference>
<dbReference type="Gene3D" id="3.30.70.660">
    <property type="entry name" value="Pseudouridine synthase I, catalytic domain, C-terminal subdomain"/>
    <property type="match status" value="1"/>
</dbReference>
<dbReference type="Proteomes" id="UP000198618">
    <property type="component" value="Unassembled WGS sequence"/>
</dbReference>
<keyword evidence="10" id="KW-1185">Reference proteome</keyword>
<dbReference type="OrthoDB" id="9811823at2"/>
<comment type="catalytic activity">
    <reaction evidence="4 7">
        <text>uridine(38/39/40) in tRNA = pseudouridine(38/39/40) in tRNA</text>
        <dbReference type="Rhea" id="RHEA:22376"/>
        <dbReference type="Rhea" id="RHEA-COMP:10085"/>
        <dbReference type="Rhea" id="RHEA-COMP:10087"/>
        <dbReference type="ChEBI" id="CHEBI:65314"/>
        <dbReference type="ChEBI" id="CHEBI:65315"/>
        <dbReference type="EC" id="5.4.99.12"/>
    </reaction>
</comment>
<dbReference type="PIRSF" id="PIRSF001430">
    <property type="entry name" value="tRNA_psdUrid_synth"/>
    <property type="match status" value="1"/>
</dbReference>
<dbReference type="AlphaFoldDB" id="A0A1I0GRD1"/>
<feature type="binding site" evidence="4 6">
    <location>
        <position position="111"/>
    </location>
    <ligand>
        <name>substrate</name>
    </ligand>
</feature>
<dbReference type="CDD" id="cd02570">
    <property type="entry name" value="PseudoU_synth_EcTruA"/>
    <property type="match status" value="1"/>
</dbReference>
<evidence type="ECO:0000256" key="6">
    <source>
        <dbReference type="PIRSR" id="PIRSR001430-2"/>
    </source>
</evidence>
<dbReference type="SUPFAM" id="SSF55120">
    <property type="entry name" value="Pseudouridine synthase"/>
    <property type="match status" value="1"/>
</dbReference>
<dbReference type="HAMAP" id="MF_00171">
    <property type="entry name" value="TruA"/>
    <property type="match status" value="1"/>
</dbReference>
<dbReference type="PANTHER" id="PTHR11142:SF0">
    <property type="entry name" value="TRNA PSEUDOURIDINE SYNTHASE-LIKE 1"/>
    <property type="match status" value="1"/>
</dbReference>
<evidence type="ECO:0000256" key="7">
    <source>
        <dbReference type="RuleBase" id="RU003792"/>
    </source>
</evidence>
<dbReference type="NCBIfam" id="TIGR00071">
    <property type="entry name" value="hisT_truA"/>
    <property type="match status" value="1"/>
</dbReference>
<evidence type="ECO:0000256" key="2">
    <source>
        <dbReference type="ARBA" id="ARBA00022694"/>
    </source>
</evidence>
<feature type="domain" description="Pseudouridine synthase I TruA alpha/beta" evidence="8">
    <location>
        <begin position="144"/>
        <end position="247"/>
    </location>
</feature>
<dbReference type="EMBL" id="FOHE01000023">
    <property type="protein sequence ID" value="SET73648.1"/>
    <property type="molecule type" value="Genomic_DNA"/>
</dbReference>
<evidence type="ECO:0000256" key="5">
    <source>
        <dbReference type="PIRSR" id="PIRSR001430-1"/>
    </source>
</evidence>
<dbReference type="GO" id="GO:0031119">
    <property type="term" value="P:tRNA pseudouridine synthesis"/>
    <property type="evidence" value="ECO:0007669"/>
    <property type="project" value="UniProtKB-UniRule"/>
</dbReference>
<dbReference type="Pfam" id="PF01416">
    <property type="entry name" value="PseudoU_synth_1"/>
    <property type="match status" value="2"/>
</dbReference>
<dbReference type="EC" id="5.4.99.12" evidence="4"/>
<evidence type="ECO:0000313" key="10">
    <source>
        <dbReference type="Proteomes" id="UP000198618"/>
    </source>
</evidence>
<comment type="function">
    <text evidence="4">Formation of pseudouridine at positions 38, 39 and 40 in the anticodon stem and loop of transfer RNAs.</text>
</comment>